<feature type="chain" id="PRO_5030927463" evidence="4">
    <location>
        <begin position="24"/>
        <end position="423"/>
    </location>
</feature>
<keyword evidence="3 4" id="KW-0732">Signal</keyword>
<dbReference type="RefSeq" id="WP_187671230.1">
    <property type="nucleotide sequence ID" value="NZ_CAJFCI010000043.1"/>
</dbReference>
<dbReference type="InterPro" id="IPR005318">
    <property type="entry name" value="OM_porin_bac"/>
</dbReference>
<name>A0A7U7I963_9GAMM</name>
<comment type="similarity">
    <text evidence="1">Belongs to the outer membrane porin (Opr) (TC 1.B.25) family.</text>
</comment>
<sequence>MNKTYKALSLPLVCAAMGQPALAAGFLEDSKASLQLRNYHIDRDYKDDGARSAVSEWAQGFIFKYSSGYTPGTLGVGLDAQAFLGLKLDSGAGQSGTGLLPVHDDGDAADEYSELGLTAKFRLSRTELLLGTQYPMFPIALTPYTRLFPQTYHGGSIRSTEIDGLTLHAGKFDRTNLRDSTDYETMGVASPNGRFDRTARSNDFRYLGGFYQWSPALTLKYFHAELEDLYKQDYLGFIHELPLGPGKLKSDLRYFDSREDGAAQAGEVDSRSLHLILGYSLGAHRFGAGITHMSGDTAMPYLAGSDADVMSEGLFGSDYLNPNEKAWQVRYGYDFSAVGLPGLTGSLSYTRGTDIDLPEHLGGRDREESEKQVELAYVVQSGSFQGLGLRLRHSWYRNDFASTASFRDENHLRINVDYRFDLL</sequence>
<dbReference type="EMBL" id="CAJFCI010000043">
    <property type="protein sequence ID" value="CAD5107891.1"/>
    <property type="molecule type" value="Genomic_DNA"/>
</dbReference>
<dbReference type="PANTHER" id="PTHR34596">
    <property type="entry name" value="CHITOPORIN"/>
    <property type="match status" value="1"/>
</dbReference>
<dbReference type="Proteomes" id="UP000583387">
    <property type="component" value="Unassembled WGS sequence"/>
</dbReference>
<keyword evidence="6" id="KW-1185">Reference proteome</keyword>
<accession>A0A7U7I963</accession>
<evidence type="ECO:0000256" key="4">
    <source>
        <dbReference type="SAM" id="SignalP"/>
    </source>
</evidence>
<reference evidence="5 6" key="1">
    <citation type="submission" date="2020-08" db="EMBL/GenBank/DDBJ databases">
        <authorList>
            <person name="Criscuolo A."/>
        </authorList>
    </citation>
    <scope>NUCLEOTIDE SEQUENCE [LARGE SCALE GENOMIC DNA]</scope>
    <source>
        <strain evidence="5">CIP111764</strain>
    </source>
</reference>
<dbReference type="GO" id="GO:0015288">
    <property type="term" value="F:porin activity"/>
    <property type="evidence" value="ECO:0007669"/>
    <property type="project" value="TreeGrafter"/>
</dbReference>
<protein>
    <submittedName>
        <fullName evidence="5">Porin-like protein NicP</fullName>
    </submittedName>
</protein>
<dbReference type="GO" id="GO:0016020">
    <property type="term" value="C:membrane"/>
    <property type="evidence" value="ECO:0007669"/>
    <property type="project" value="InterPro"/>
</dbReference>
<organism evidence="5 6">
    <name type="scientific">Zestomonas carbonaria</name>
    <dbReference type="NCBI Taxonomy" id="2762745"/>
    <lineage>
        <taxon>Bacteria</taxon>
        <taxon>Pseudomonadati</taxon>
        <taxon>Pseudomonadota</taxon>
        <taxon>Gammaproteobacteria</taxon>
        <taxon>Pseudomonadales</taxon>
        <taxon>Pseudomonadaceae</taxon>
        <taxon>Zestomonas</taxon>
    </lineage>
</organism>
<dbReference type="Pfam" id="PF03573">
    <property type="entry name" value="OprD"/>
    <property type="match status" value="1"/>
</dbReference>
<dbReference type="InterPro" id="IPR023614">
    <property type="entry name" value="Porin_dom_sf"/>
</dbReference>
<keyword evidence="2" id="KW-0813">Transport</keyword>
<evidence type="ECO:0000313" key="5">
    <source>
        <dbReference type="EMBL" id="CAD5107891.1"/>
    </source>
</evidence>
<gene>
    <name evidence="5" type="primary">nicP_5</name>
    <name evidence="5" type="ORF">PSEWESI4_02171</name>
</gene>
<feature type="signal peptide" evidence="4">
    <location>
        <begin position="1"/>
        <end position="23"/>
    </location>
</feature>
<dbReference type="Gene3D" id="2.40.160.10">
    <property type="entry name" value="Porin"/>
    <property type="match status" value="1"/>
</dbReference>
<evidence type="ECO:0000256" key="1">
    <source>
        <dbReference type="ARBA" id="ARBA00009075"/>
    </source>
</evidence>
<comment type="caution">
    <text evidence="5">The sequence shown here is derived from an EMBL/GenBank/DDBJ whole genome shotgun (WGS) entry which is preliminary data.</text>
</comment>
<dbReference type="AlphaFoldDB" id="A0A7U7I963"/>
<proteinExistence type="inferred from homology"/>
<evidence type="ECO:0000256" key="3">
    <source>
        <dbReference type="ARBA" id="ARBA00022729"/>
    </source>
</evidence>
<evidence type="ECO:0000256" key="2">
    <source>
        <dbReference type="ARBA" id="ARBA00022448"/>
    </source>
</evidence>
<evidence type="ECO:0000313" key="6">
    <source>
        <dbReference type="Proteomes" id="UP000583387"/>
    </source>
</evidence>
<dbReference type="PANTHER" id="PTHR34596:SF2">
    <property type="entry name" value="CHITOPORIN"/>
    <property type="match status" value="1"/>
</dbReference>